<dbReference type="AlphaFoldDB" id="A0A147BM39"/>
<proteinExistence type="predicted"/>
<sequence>MITRARVVLRFKPRAQRNLYGGSMPSCTPGLEDGNKKWHVERFITIYRVIVLFRAQFRPFSKIHQATLAACRWIGVNVDAVLVFNTGRAELTPSADAGLLPLARSEHVSEQWRTGVGAIL</sequence>
<organism evidence="1">
    <name type="scientific">Ixodes ricinus</name>
    <name type="common">Common tick</name>
    <name type="synonym">Acarus ricinus</name>
    <dbReference type="NCBI Taxonomy" id="34613"/>
    <lineage>
        <taxon>Eukaryota</taxon>
        <taxon>Metazoa</taxon>
        <taxon>Ecdysozoa</taxon>
        <taxon>Arthropoda</taxon>
        <taxon>Chelicerata</taxon>
        <taxon>Arachnida</taxon>
        <taxon>Acari</taxon>
        <taxon>Parasitiformes</taxon>
        <taxon>Ixodida</taxon>
        <taxon>Ixodoidea</taxon>
        <taxon>Ixodidae</taxon>
        <taxon>Ixodinae</taxon>
        <taxon>Ixodes</taxon>
    </lineage>
</organism>
<reference evidence="1" key="1">
    <citation type="journal article" date="2018" name="PLoS Negl. Trop. Dis.">
        <title>Sialome diversity of ticks revealed by RNAseq of single tick salivary glands.</title>
        <authorList>
            <person name="Perner J."/>
            <person name="Kropackova S."/>
            <person name="Kopacek P."/>
            <person name="Ribeiro J.M."/>
        </authorList>
    </citation>
    <scope>NUCLEOTIDE SEQUENCE</scope>
    <source>
        <strain evidence="1">Siblings of single egg batch collected in Ceske Budejovice</strain>
        <tissue evidence="1">Salivary glands</tissue>
    </source>
</reference>
<evidence type="ECO:0000313" key="1">
    <source>
        <dbReference type="EMBL" id="JAR91375.1"/>
    </source>
</evidence>
<name>A0A147BM39_IXORI</name>
<dbReference type="EMBL" id="GEGO01004029">
    <property type="protein sequence ID" value="JAR91375.1"/>
    <property type="molecule type" value="Transcribed_RNA"/>
</dbReference>
<accession>A0A147BM39</accession>
<protein>
    <submittedName>
        <fullName evidence="1">Uncharacterized protein</fullName>
    </submittedName>
</protein>